<gene>
    <name evidence="2" type="ORF">E6K74_09935</name>
</gene>
<organism evidence="2 3">
    <name type="scientific">Eiseniibacteriota bacterium</name>
    <dbReference type="NCBI Taxonomy" id="2212470"/>
    <lineage>
        <taxon>Bacteria</taxon>
        <taxon>Candidatus Eiseniibacteriota</taxon>
    </lineage>
</organism>
<dbReference type="GO" id="GO:0050897">
    <property type="term" value="F:cobalt ion binding"/>
    <property type="evidence" value="ECO:0007669"/>
    <property type="project" value="TreeGrafter"/>
</dbReference>
<dbReference type="PROSITE" id="PS50151">
    <property type="entry name" value="UVR"/>
    <property type="match status" value="1"/>
</dbReference>
<evidence type="ECO:0000313" key="3">
    <source>
        <dbReference type="Proteomes" id="UP000319829"/>
    </source>
</evidence>
<dbReference type="GO" id="GO:1990170">
    <property type="term" value="P:stress response to cadmium ion"/>
    <property type="evidence" value="ECO:0007669"/>
    <property type="project" value="TreeGrafter"/>
</dbReference>
<dbReference type="Proteomes" id="UP000319829">
    <property type="component" value="Unassembled WGS sequence"/>
</dbReference>
<reference evidence="2 3" key="1">
    <citation type="journal article" date="2019" name="Nat. Microbiol.">
        <title>Mediterranean grassland soil C-N compound turnover is dependent on rainfall and depth, and is mediated by genomically divergent microorganisms.</title>
        <authorList>
            <person name="Diamond S."/>
            <person name="Andeer P.F."/>
            <person name="Li Z."/>
            <person name="Crits-Christoph A."/>
            <person name="Burstein D."/>
            <person name="Anantharaman K."/>
            <person name="Lane K.R."/>
            <person name="Thomas B.C."/>
            <person name="Pan C."/>
            <person name="Northen T.R."/>
            <person name="Banfield J.F."/>
        </authorList>
    </citation>
    <scope>NUCLEOTIDE SEQUENCE [LARGE SCALE GENOMIC DNA]</scope>
    <source>
        <strain evidence="2">WS_4</strain>
    </source>
</reference>
<comment type="caution">
    <text evidence="2">The sequence shown here is derived from an EMBL/GenBank/DDBJ whole genome shotgun (WGS) entry which is preliminary data.</text>
</comment>
<dbReference type="GO" id="GO:0005507">
    <property type="term" value="F:copper ion binding"/>
    <property type="evidence" value="ECO:0007669"/>
    <property type="project" value="TreeGrafter"/>
</dbReference>
<dbReference type="PANTHER" id="PTHR38430">
    <property type="entry name" value="PROTEIN-ARGININE KINASE ACTIVATOR PROTEIN"/>
    <property type="match status" value="1"/>
</dbReference>
<dbReference type="PANTHER" id="PTHR38430:SF1">
    <property type="entry name" value="PROTEIN-ARGININE KINASE ACTIVATOR PROTEIN"/>
    <property type="match status" value="1"/>
</dbReference>
<dbReference type="Pfam" id="PF02151">
    <property type="entry name" value="UVR"/>
    <property type="match status" value="1"/>
</dbReference>
<evidence type="ECO:0000259" key="1">
    <source>
        <dbReference type="PROSITE" id="PS50151"/>
    </source>
</evidence>
<dbReference type="EMBL" id="VBOU01000089">
    <property type="protein sequence ID" value="TMQ53148.1"/>
    <property type="molecule type" value="Genomic_DNA"/>
</dbReference>
<accession>A0A538SP47</accession>
<dbReference type="GO" id="GO:1990169">
    <property type="term" value="P:stress response to copper ion"/>
    <property type="evidence" value="ECO:0007669"/>
    <property type="project" value="TreeGrafter"/>
</dbReference>
<feature type="domain" description="UVR" evidence="1">
    <location>
        <begin position="137"/>
        <end position="172"/>
    </location>
</feature>
<dbReference type="PIRSF" id="PIRSF015034">
    <property type="entry name" value="YacH"/>
    <property type="match status" value="1"/>
</dbReference>
<sequence>MGPRKETMQCQICGKRPAVVHFTEIVNNKKSEYHVCEKCAEEKGYHVPLVKTKFSVGDLLAGMVEQPGSAEEARVGRVQCPKCGLVYSNFKESGRLGCSECYPTFRSQLRPLLRRVHGSTKHVGKTPVRDAARVALRREVQGLHEQLQKAVELEDFEAAAGLRDQIRKLEANDVRAVEGGAT</sequence>
<dbReference type="AlphaFoldDB" id="A0A538SP47"/>
<evidence type="ECO:0000313" key="2">
    <source>
        <dbReference type="EMBL" id="TMQ53148.1"/>
    </source>
</evidence>
<dbReference type="InterPro" id="IPR025542">
    <property type="entry name" value="YacH"/>
</dbReference>
<dbReference type="Gene3D" id="4.10.860.10">
    <property type="entry name" value="UVR domain"/>
    <property type="match status" value="1"/>
</dbReference>
<dbReference type="GO" id="GO:0046870">
    <property type="term" value="F:cadmium ion binding"/>
    <property type="evidence" value="ECO:0007669"/>
    <property type="project" value="TreeGrafter"/>
</dbReference>
<dbReference type="InterPro" id="IPR036876">
    <property type="entry name" value="UVR_dom_sf"/>
</dbReference>
<dbReference type="SUPFAM" id="SSF46600">
    <property type="entry name" value="C-terminal UvrC-binding domain of UvrB"/>
    <property type="match status" value="1"/>
</dbReference>
<dbReference type="InterPro" id="IPR001943">
    <property type="entry name" value="UVR_dom"/>
</dbReference>
<name>A0A538SP47_UNCEI</name>
<dbReference type="GO" id="GO:0008270">
    <property type="term" value="F:zinc ion binding"/>
    <property type="evidence" value="ECO:0007669"/>
    <property type="project" value="TreeGrafter"/>
</dbReference>
<protein>
    <recommendedName>
        <fullName evidence="1">UVR domain-containing protein</fullName>
    </recommendedName>
</protein>
<proteinExistence type="predicted"/>